<evidence type="ECO:0000256" key="11">
    <source>
        <dbReference type="ARBA" id="ARBA00022982"/>
    </source>
</evidence>
<evidence type="ECO:0000256" key="1">
    <source>
        <dbReference type="ARBA" id="ARBA00001974"/>
    </source>
</evidence>
<gene>
    <name evidence="15" type="ORF">WR25_21752</name>
</gene>
<evidence type="ECO:0000256" key="10">
    <source>
        <dbReference type="ARBA" id="ARBA00022946"/>
    </source>
</evidence>
<comment type="subcellular location">
    <subcellularLocation>
        <location evidence="3 13">Mitochondrion matrix</location>
    </subcellularLocation>
</comment>
<keyword evidence="7 13" id="KW-0285">Flavoprotein</keyword>
<evidence type="ECO:0000256" key="7">
    <source>
        <dbReference type="ARBA" id="ARBA00022630"/>
    </source>
</evidence>
<dbReference type="InterPro" id="IPR015828">
    <property type="entry name" value="NDUFA10"/>
</dbReference>
<dbReference type="STRING" id="2018661.A0A2A2M2F2"/>
<evidence type="ECO:0000256" key="9">
    <source>
        <dbReference type="ARBA" id="ARBA00022827"/>
    </source>
</evidence>
<dbReference type="GO" id="GO:0006120">
    <property type="term" value="P:mitochondrial electron transport, NADH to ubiquinone"/>
    <property type="evidence" value="ECO:0007669"/>
    <property type="project" value="InterPro"/>
</dbReference>
<dbReference type="PIRSF" id="PIRSF000543">
    <property type="entry name" value="NADH_UQ_42KD"/>
    <property type="match status" value="1"/>
</dbReference>
<dbReference type="PANTHER" id="PTHR10513:SF15">
    <property type="entry name" value="NADH DEHYDROGENASE [UBIQUINONE] 1 ALPHA SUBCOMPLEX SUBUNIT 10, MITOCHONDRIAL"/>
    <property type="match status" value="1"/>
</dbReference>
<evidence type="ECO:0000256" key="13">
    <source>
        <dbReference type="PIRNR" id="PIRNR000543"/>
    </source>
</evidence>
<dbReference type="PANTHER" id="PTHR10513">
    <property type="entry name" value="DEOXYNUCLEOSIDE KINASE"/>
    <property type="match status" value="1"/>
</dbReference>
<dbReference type="SUPFAM" id="SSF52540">
    <property type="entry name" value="P-loop containing nucleoside triphosphate hydrolases"/>
    <property type="match status" value="1"/>
</dbReference>
<keyword evidence="9 13" id="KW-0274">FAD</keyword>
<dbReference type="GO" id="GO:0005759">
    <property type="term" value="C:mitochondrial matrix"/>
    <property type="evidence" value="ECO:0007669"/>
    <property type="project" value="UniProtKB-SubCell"/>
</dbReference>
<evidence type="ECO:0000256" key="4">
    <source>
        <dbReference type="ARBA" id="ARBA00008606"/>
    </source>
</evidence>
<dbReference type="Pfam" id="PF01712">
    <property type="entry name" value="dNK"/>
    <property type="match status" value="1"/>
</dbReference>
<dbReference type="EMBL" id="LIAE01006208">
    <property type="protein sequence ID" value="PAV92417.1"/>
    <property type="molecule type" value="Genomic_DNA"/>
</dbReference>
<keyword evidence="6 13" id="KW-0813">Transport</keyword>
<comment type="similarity">
    <text evidence="4 13">Belongs to the complex I NDUFA10 subunit family.</text>
</comment>
<sequence length="355" mass="41874">MLNVLDDTKARMHANSKLIVVEGSVACGKSQFAQELADSLDMLYMPDFRMESVLIDRYGNDMRDYYHLFPKVFRVPDLNMFFKSPLDSTSAVMQDRIQECRWEQYMNALAHILNTGQGVVLDRSFYGDHVFANAMRAKNYIGEEYFNHYYYMRKRGDKTIPLMPHLFIYLKAPVEVSLRNIQKRGNPDEIKTVDETYLKIVEASYTDALKEFRRYSHVLAYDWSTPGNTDSVVADIEKIEMDFYHEKVHGEVTRATNKIFARIETFPNVLAHEVSELYYTPIEAQEMIDAMQKHVLKSRYAHGYIKERGDDLMKPLMNFRFGHSMPEIWYEYYWKEAWYHDFFSLSSAINAQYNH</sequence>
<evidence type="ECO:0000259" key="14">
    <source>
        <dbReference type="Pfam" id="PF01712"/>
    </source>
</evidence>
<dbReference type="InterPro" id="IPR031314">
    <property type="entry name" value="DNK_dom"/>
</dbReference>
<keyword evidence="10" id="KW-0809">Transit peptide</keyword>
<comment type="function">
    <text evidence="2 13">Accessory subunit of the mitochondrial membrane respiratory chain NADH dehydrogenase (Complex I), that is believed not to be involved in catalysis. Complex I functions in the transfer of electrons from NADH to the respiratory chain. The immediate electron acceptor for the enzyme is believed to be ubiquinone.</text>
</comment>
<evidence type="ECO:0000256" key="5">
    <source>
        <dbReference type="ARBA" id="ARBA00017279"/>
    </source>
</evidence>
<comment type="caution">
    <text evidence="15">The sequence shown here is derived from an EMBL/GenBank/DDBJ whole genome shotgun (WGS) entry which is preliminary data.</text>
</comment>
<comment type="cofactor">
    <cofactor evidence="1 13">
        <name>FAD</name>
        <dbReference type="ChEBI" id="CHEBI:57692"/>
    </cofactor>
</comment>
<dbReference type="AlphaFoldDB" id="A0A2A2M2F2"/>
<dbReference type="Proteomes" id="UP000218231">
    <property type="component" value="Unassembled WGS sequence"/>
</dbReference>
<dbReference type="InterPro" id="IPR050566">
    <property type="entry name" value="Deoxyribonucleoside_kinase"/>
</dbReference>
<organism evidence="15 16">
    <name type="scientific">Diploscapter pachys</name>
    <dbReference type="NCBI Taxonomy" id="2018661"/>
    <lineage>
        <taxon>Eukaryota</taxon>
        <taxon>Metazoa</taxon>
        <taxon>Ecdysozoa</taxon>
        <taxon>Nematoda</taxon>
        <taxon>Chromadorea</taxon>
        <taxon>Rhabditida</taxon>
        <taxon>Rhabditina</taxon>
        <taxon>Rhabditomorpha</taxon>
        <taxon>Rhabditoidea</taxon>
        <taxon>Rhabditidae</taxon>
        <taxon>Diploscapter</taxon>
    </lineage>
</organism>
<dbReference type="Gene3D" id="3.40.50.300">
    <property type="entry name" value="P-loop containing nucleotide triphosphate hydrolases"/>
    <property type="match status" value="1"/>
</dbReference>
<evidence type="ECO:0000313" key="16">
    <source>
        <dbReference type="Proteomes" id="UP000218231"/>
    </source>
</evidence>
<evidence type="ECO:0000256" key="8">
    <source>
        <dbReference type="ARBA" id="ARBA00022660"/>
    </source>
</evidence>
<dbReference type="InterPro" id="IPR027417">
    <property type="entry name" value="P-loop_NTPase"/>
</dbReference>
<evidence type="ECO:0000256" key="12">
    <source>
        <dbReference type="ARBA" id="ARBA00023128"/>
    </source>
</evidence>
<evidence type="ECO:0000256" key="2">
    <source>
        <dbReference type="ARBA" id="ARBA00003195"/>
    </source>
</evidence>
<keyword evidence="8 13" id="KW-0679">Respiratory chain</keyword>
<proteinExistence type="inferred from homology"/>
<name>A0A2A2M2F2_9BILA</name>
<accession>A0A2A2M2F2</accession>
<evidence type="ECO:0000313" key="15">
    <source>
        <dbReference type="EMBL" id="PAV92417.1"/>
    </source>
</evidence>
<evidence type="ECO:0000256" key="6">
    <source>
        <dbReference type="ARBA" id="ARBA00022448"/>
    </source>
</evidence>
<protein>
    <recommendedName>
        <fullName evidence="5 13">NADH dehydrogenase [ubiquinone] 1 alpha subcomplex subunit 10, mitochondrial</fullName>
    </recommendedName>
</protein>
<keyword evidence="16" id="KW-1185">Reference proteome</keyword>
<keyword evidence="11 13" id="KW-0249">Electron transport</keyword>
<evidence type="ECO:0000256" key="3">
    <source>
        <dbReference type="ARBA" id="ARBA00004305"/>
    </source>
</evidence>
<feature type="domain" description="Deoxynucleoside kinase" evidence="14">
    <location>
        <begin position="19"/>
        <end position="225"/>
    </location>
</feature>
<keyword evidence="12 13" id="KW-0496">Mitochondrion</keyword>
<reference evidence="15 16" key="1">
    <citation type="journal article" date="2017" name="Curr. Biol.">
        <title>Genome architecture and evolution of a unichromosomal asexual nematode.</title>
        <authorList>
            <person name="Fradin H."/>
            <person name="Zegar C."/>
            <person name="Gutwein M."/>
            <person name="Lucas J."/>
            <person name="Kovtun M."/>
            <person name="Corcoran D."/>
            <person name="Baugh L.R."/>
            <person name="Kiontke K."/>
            <person name="Gunsalus K."/>
            <person name="Fitch D.H."/>
            <person name="Piano F."/>
        </authorList>
    </citation>
    <scope>NUCLEOTIDE SEQUENCE [LARGE SCALE GENOMIC DNA]</scope>
    <source>
        <strain evidence="15">PF1309</strain>
    </source>
</reference>
<dbReference type="OrthoDB" id="17400at2759"/>